<accession>A0A183HXU8</accession>
<reference evidence="1 2" key="2">
    <citation type="submission" date="2018-11" db="EMBL/GenBank/DDBJ databases">
        <authorList>
            <consortium name="Pathogen Informatics"/>
        </authorList>
    </citation>
    <scope>NUCLEOTIDE SEQUENCE [LARGE SCALE GENOMIC DNA]</scope>
</reference>
<sequence length="85" mass="9997">MDMGSKTSRIQYPTLGKKLENETKEMEANLHLQEALVILWRRENSENGGVFREEKLKSDNMRKLHHIRKLCDLALKARPNFLFAK</sequence>
<reference evidence="3" key="1">
    <citation type="submission" date="2016-06" db="UniProtKB">
        <authorList>
            <consortium name="WormBaseParasite"/>
        </authorList>
    </citation>
    <scope>IDENTIFICATION</scope>
</reference>
<keyword evidence="2" id="KW-1185">Reference proteome</keyword>
<dbReference type="EMBL" id="UZAJ01018951">
    <property type="protein sequence ID" value="VDO83740.1"/>
    <property type="molecule type" value="Genomic_DNA"/>
</dbReference>
<gene>
    <name evidence="1" type="ORF">OFLC_LOCUS12309</name>
</gene>
<evidence type="ECO:0000313" key="2">
    <source>
        <dbReference type="Proteomes" id="UP000267606"/>
    </source>
</evidence>
<dbReference type="Proteomes" id="UP000267606">
    <property type="component" value="Unassembled WGS sequence"/>
</dbReference>
<evidence type="ECO:0000313" key="1">
    <source>
        <dbReference type="EMBL" id="VDO83740.1"/>
    </source>
</evidence>
<dbReference type="WBParaSite" id="OFLC_0001231101-mRNA-1">
    <property type="protein sequence ID" value="OFLC_0001231101-mRNA-1"/>
    <property type="gene ID" value="OFLC_0001231101"/>
</dbReference>
<evidence type="ECO:0000313" key="3">
    <source>
        <dbReference type="WBParaSite" id="OFLC_0001231101-mRNA-1"/>
    </source>
</evidence>
<name>A0A183HXU8_9BILA</name>
<organism evidence="3">
    <name type="scientific">Onchocerca flexuosa</name>
    <dbReference type="NCBI Taxonomy" id="387005"/>
    <lineage>
        <taxon>Eukaryota</taxon>
        <taxon>Metazoa</taxon>
        <taxon>Ecdysozoa</taxon>
        <taxon>Nematoda</taxon>
        <taxon>Chromadorea</taxon>
        <taxon>Rhabditida</taxon>
        <taxon>Spirurina</taxon>
        <taxon>Spiruromorpha</taxon>
        <taxon>Filarioidea</taxon>
        <taxon>Onchocercidae</taxon>
        <taxon>Onchocerca</taxon>
    </lineage>
</organism>
<protein>
    <submittedName>
        <fullName evidence="3">Ovule protein</fullName>
    </submittedName>
</protein>
<dbReference type="AlphaFoldDB" id="A0A183HXU8"/>
<proteinExistence type="predicted"/>